<proteinExistence type="predicted"/>
<reference evidence="1 2" key="1">
    <citation type="journal article" date="2019" name="Nat. Ecol. Evol.">
        <title>Megaphylogeny resolves global patterns of mushroom evolution.</title>
        <authorList>
            <person name="Varga T."/>
            <person name="Krizsan K."/>
            <person name="Foldi C."/>
            <person name="Dima B."/>
            <person name="Sanchez-Garcia M."/>
            <person name="Sanchez-Ramirez S."/>
            <person name="Szollosi G.J."/>
            <person name="Szarkandi J.G."/>
            <person name="Papp V."/>
            <person name="Albert L."/>
            <person name="Andreopoulos W."/>
            <person name="Angelini C."/>
            <person name="Antonin V."/>
            <person name="Barry K.W."/>
            <person name="Bougher N.L."/>
            <person name="Buchanan P."/>
            <person name="Buyck B."/>
            <person name="Bense V."/>
            <person name="Catcheside P."/>
            <person name="Chovatia M."/>
            <person name="Cooper J."/>
            <person name="Damon W."/>
            <person name="Desjardin D."/>
            <person name="Finy P."/>
            <person name="Geml J."/>
            <person name="Haridas S."/>
            <person name="Hughes K."/>
            <person name="Justo A."/>
            <person name="Karasinski D."/>
            <person name="Kautmanova I."/>
            <person name="Kiss B."/>
            <person name="Kocsube S."/>
            <person name="Kotiranta H."/>
            <person name="LaButti K.M."/>
            <person name="Lechner B.E."/>
            <person name="Liimatainen K."/>
            <person name="Lipzen A."/>
            <person name="Lukacs Z."/>
            <person name="Mihaltcheva S."/>
            <person name="Morgado L.N."/>
            <person name="Niskanen T."/>
            <person name="Noordeloos M.E."/>
            <person name="Ohm R.A."/>
            <person name="Ortiz-Santana B."/>
            <person name="Ovrebo C."/>
            <person name="Racz N."/>
            <person name="Riley R."/>
            <person name="Savchenko A."/>
            <person name="Shiryaev A."/>
            <person name="Soop K."/>
            <person name="Spirin V."/>
            <person name="Szebenyi C."/>
            <person name="Tomsovsky M."/>
            <person name="Tulloss R.E."/>
            <person name="Uehling J."/>
            <person name="Grigoriev I.V."/>
            <person name="Vagvolgyi C."/>
            <person name="Papp T."/>
            <person name="Martin F.M."/>
            <person name="Miettinen O."/>
            <person name="Hibbett D.S."/>
            <person name="Nagy L.G."/>
        </authorList>
    </citation>
    <scope>NUCLEOTIDE SEQUENCE [LARGE SCALE GENOMIC DNA]</scope>
    <source>
        <strain evidence="1 2">CBS 309.79</strain>
    </source>
</reference>
<sequence length="161" mass="18660">MLTRTPDIFRQITFLELRGIVPSVSRVVDMLELRRHPDRDVRLKECNLVALQCNHQAFTNDEVVNFQARTAALRAHTRARPYPNWSIWTSLNDLQPGPDGPLGPLRRHLHIPWIEGMQQDPTQVKRIEKLQAEGLELWMDPRSTVDSWLNALRADASFQAY</sequence>
<protein>
    <submittedName>
        <fullName evidence="1">Uncharacterized protein</fullName>
    </submittedName>
</protein>
<evidence type="ECO:0000313" key="1">
    <source>
        <dbReference type="EMBL" id="TFK97797.1"/>
    </source>
</evidence>
<dbReference type="AlphaFoldDB" id="A0A5C3Q9E5"/>
<feature type="non-terminal residue" evidence="1">
    <location>
        <position position="161"/>
    </location>
</feature>
<keyword evidence="2" id="KW-1185">Reference proteome</keyword>
<organism evidence="1 2">
    <name type="scientific">Pterulicium gracile</name>
    <dbReference type="NCBI Taxonomy" id="1884261"/>
    <lineage>
        <taxon>Eukaryota</taxon>
        <taxon>Fungi</taxon>
        <taxon>Dikarya</taxon>
        <taxon>Basidiomycota</taxon>
        <taxon>Agaricomycotina</taxon>
        <taxon>Agaricomycetes</taxon>
        <taxon>Agaricomycetidae</taxon>
        <taxon>Agaricales</taxon>
        <taxon>Pleurotineae</taxon>
        <taxon>Pterulaceae</taxon>
        <taxon>Pterulicium</taxon>
    </lineage>
</organism>
<accession>A0A5C3Q9E5</accession>
<gene>
    <name evidence="1" type="ORF">BDV98DRAFT_573809</name>
</gene>
<dbReference type="EMBL" id="ML178844">
    <property type="protein sequence ID" value="TFK97797.1"/>
    <property type="molecule type" value="Genomic_DNA"/>
</dbReference>
<evidence type="ECO:0000313" key="2">
    <source>
        <dbReference type="Proteomes" id="UP000305067"/>
    </source>
</evidence>
<dbReference type="Proteomes" id="UP000305067">
    <property type="component" value="Unassembled WGS sequence"/>
</dbReference>
<name>A0A5C3Q9E5_9AGAR</name>